<accession>A0A2A3JN53</accession>
<evidence type="ECO:0000256" key="3">
    <source>
        <dbReference type="ARBA" id="ARBA00022741"/>
    </source>
</evidence>
<organism evidence="9">
    <name type="scientific">Alloyangia mangrovi</name>
    <dbReference type="NCBI Taxonomy" id="1779329"/>
    <lineage>
        <taxon>Bacteria</taxon>
        <taxon>Pseudomonadati</taxon>
        <taxon>Pseudomonadota</taxon>
        <taxon>Alphaproteobacteria</taxon>
        <taxon>Rhodobacterales</taxon>
        <taxon>Roseobacteraceae</taxon>
        <taxon>Alloyangia</taxon>
    </lineage>
</organism>
<dbReference type="InterPro" id="IPR037051">
    <property type="entry name" value="4-carb_acid_sugar_kinase_N_sf"/>
</dbReference>
<keyword evidence="6" id="KW-0119">Carbohydrate metabolism</keyword>
<name>A0A2A3JN53_9RHOB</name>
<reference evidence="9" key="1">
    <citation type="submission" date="2017-09" db="EMBL/GenBank/DDBJ databases">
        <title>Yangia sp. SAOS 153D whole genome sequencing.</title>
        <authorList>
            <person name="Verma A."/>
            <person name="Krishnamurthi S."/>
        </authorList>
    </citation>
    <scope>NUCLEOTIDE SEQUENCE [LARGE SCALE GENOMIC DNA]</scope>
    <source>
        <strain evidence="9">SAOS 153D</strain>
    </source>
</reference>
<evidence type="ECO:0000256" key="2">
    <source>
        <dbReference type="ARBA" id="ARBA00022679"/>
    </source>
</evidence>
<evidence type="ECO:0000259" key="7">
    <source>
        <dbReference type="Pfam" id="PF07005"/>
    </source>
</evidence>
<keyword evidence="2" id="KW-0808">Transferase</keyword>
<dbReference type="Gene3D" id="3.40.980.20">
    <property type="entry name" value="Four-carbon acid sugar kinase, nucleotide binding domain"/>
    <property type="match status" value="1"/>
</dbReference>
<evidence type="ECO:0000256" key="5">
    <source>
        <dbReference type="ARBA" id="ARBA00022840"/>
    </source>
</evidence>
<dbReference type="InterPro" id="IPR010737">
    <property type="entry name" value="4-carb_acid_sugar_kinase_N"/>
</dbReference>
<feature type="domain" description="Four-carbon acid sugar kinase N-terminal" evidence="7">
    <location>
        <begin position="11"/>
        <end position="61"/>
    </location>
</feature>
<evidence type="ECO:0000256" key="4">
    <source>
        <dbReference type="ARBA" id="ARBA00022777"/>
    </source>
</evidence>
<proteinExistence type="inferred from homology"/>
<dbReference type="GO" id="GO:0016301">
    <property type="term" value="F:kinase activity"/>
    <property type="evidence" value="ECO:0007669"/>
    <property type="project" value="UniProtKB-KW"/>
</dbReference>
<sequence length="278" mass="28285">MARQVARDLAGHEGLLFKKIDSRLKGHIAAELTELAPPGAPLVVNPAIPRLGRCCLGGAVTGAGVDTPIPVAPRLGRALTVPDTRMPEDLAKQLPPQLDGAVLVGAAGLAETLAERLWPEPLPNAPLPLAHPALLAIGSRDPVTLAQVEALRDIPVRAAPNGAYSLDPTDAAHPLLLIRMTPGAEVISGAEAGAAFARTIAAAQARLKPATLFACGGESAAALLAELDVGQLDVLGEALPGVPVARCASGEGFTLVTKSGGFGAPDCLVKLVKFLASD</sequence>
<evidence type="ECO:0000313" key="9">
    <source>
        <dbReference type="EMBL" id="PBD16562.1"/>
    </source>
</evidence>
<evidence type="ECO:0000259" key="8">
    <source>
        <dbReference type="Pfam" id="PF17042"/>
    </source>
</evidence>
<evidence type="ECO:0000256" key="6">
    <source>
        <dbReference type="ARBA" id="ARBA00023277"/>
    </source>
</evidence>
<dbReference type="SUPFAM" id="SSF142764">
    <property type="entry name" value="YgbK-like"/>
    <property type="match status" value="1"/>
</dbReference>
<evidence type="ECO:0008006" key="10">
    <source>
        <dbReference type="Google" id="ProtNLM"/>
    </source>
</evidence>
<dbReference type="InterPro" id="IPR042213">
    <property type="entry name" value="NBD_C_sf"/>
</dbReference>
<comment type="caution">
    <text evidence="9">The sequence shown here is derived from an EMBL/GenBank/DDBJ whole genome shotgun (WGS) entry which is preliminary data.</text>
</comment>
<feature type="domain" description="Four-carbon acid sugar kinase nucleotide binding" evidence="8">
    <location>
        <begin position="177"/>
        <end position="268"/>
    </location>
</feature>
<dbReference type="Pfam" id="PF07005">
    <property type="entry name" value="SBD_N"/>
    <property type="match status" value="1"/>
</dbReference>
<keyword evidence="3" id="KW-0547">Nucleotide-binding</keyword>
<dbReference type="EMBL" id="NTHN01000642">
    <property type="protein sequence ID" value="PBD16562.1"/>
    <property type="molecule type" value="Genomic_DNA"/>
</dbReference>
<keyword evidence="5" id="KW-0067">ATP-binding</keyword>
<dbReference type="Pfam" id="PF17042">
    <property type="entry name" value="NBD_C"/>
    <property type="match status" value="1"/>
</dbReference>
<keyword evidence="4" id="KW-0418">Kinase</keyword>
<dbReference type="InterPro" id="IPR031475">
    <property type="entry name" value="NBD_C"/>
</dbReference>
<dbReference type="AlphaFoldDB" id="A0A2A3JN53"/>
<dbReference type="GO" id="GO:0005524">
    <property type="term" value="F:ATP binding"/>
    <property type="evidence" value="ECO:0007669"/>
    <property type="project" value="UniProtKB-KW"/>
</dbReference>
<comment type="similarity">
    <text evidence="1">Belongs to the four-carbon acid sugar kinase family.</text>
</comment>
<dbReference type="Gene3D" id="3.40.50.10840">
    <property type="entry name" value="Putative sugar-binding, N-terminal domain"/>
    <property type="match status" value="1"/>
</dbReference>
<protein>
    <recommendedName>
        <fullName evidence="10">Four-carbon acid sugar kinase nucleotide binding domain-containing protein</fullName>
    </recommendedName>
</protein>
<gene>
    <name evidence="9" type="ORF">CLG85_24950</name>
</gene>
<evidence type="ECO:0000256" key="1">
    <source>
        <dbReference type="ARBA" id="ARBA00005715"/>
    </source>
</evidence>